<dbReference type="Pfam" id="PF04250">
    <property type="entry name" value="DUF429"/>
    <property type="match status" value="1"/>
</dbReference>
<dbReference type="KEGG" id="sacz:AOT14_33190"/>
<gene>
    <name evidence="1" type="ORF">AOT14_33190</name>
</gene>
<dbReference type="PATRIC" id="fig|128780.6.peg.3356"/>
<dbReference type="OrthoDB" id="9811476at2"/>
<dbReference type="EMBL" id="CP012900">
    <property type="protein sequence ID" value="ALJ29659.1"/>
    <property type="molecule type" value="Genomic_DNA"/>
</dbReference>
<proteinExistence type="predicted"/>
<dbReference type="GO" id="GO:0016787">
    <property type="term" value="F:hydrolase activity"/>
    <property type="evidence" value="ECO:0007669"/>
    <property type="project" value="UniProtKB-KW"/>
</dbReference>
<dbReference type="InterPro" id="IPR007362">
    <property type="entry name" value="DUF429"/>
</dbReference>
<name>A0A0S1B3X3_9GAMM</name>
<protein>
    <submittedName>
        <fullName evidence="1">NUDIX hydrolase</fullName>
    </submittedName>
</protein>
<reference evidence="1 2" key="1">
    <citation type="journal article" date="2015" name="Genome Announc.">
        <title>Complete Genome Sequencing of Stenotrophomonas acidaminiphila ZAC14D2_NAIMI4_2, a Multidrug-Resistant Strain Isolated from Sediments of a Polluted River in Mexico, Uncovers New Antibiotic Resistance Genes and a Novel Class-II Lasso Peptide Biosynthesis Gene Cluster.</title>
        <authorList>
            <person name="Vinuesa P."/>
            <person name="Ochoa-Sanchez L.E."/>
        </authorList>
    </citation>
    <scope>NUCLEOTIDE SEQUENCE [LARGE SCALE GENOMIC DNA]</scope>
    <source>
        <strain evidence="1 2">ZAC14D2_NAIMI4_2</strain>
    </source>
</reference>
<accession>A0A0S1B3X3</accession>
<dbReference type="Proteomes" id="UP000061010">
    <property type="component" value="Chromosome"/>
</dbReference>
<keyword evidence="2" id="KW-1185">Reference proteome</keyword>
<evidence type="ECO:0000313" key="1">
    <source>
        <dbReference type="EMBL" id="ALJ29659.1"/>
    </source>
</evidence>
<sequence>MEQFKGCVGVDGAGSGWISVWWGGGGLVHALYPDAQRLFHTHRTARVIAVDIPIGLCEQGGRPADSEARSFVGGKRASSVFSTPVRGILDAGSQPEASRRHREIDGRGFGAQSFAILPKIRQWDQLLQGDVDARQRVREIHPEVSFAALNGGAGRGLVDGKRTFAGAEVRVSLLAGIFGRDAVMELVRAVPARQAATDDVLDALAALWSAERIAGGRARSLPAQVEPDTTGLPAAIWY</sequence>
<evidence type="ECO:0000313" key="2">
    <source>
        <dbReference type="Proteomes" id="UP000061010"/>
    </source>
</evidence>
<organism evidence="1 2">
    <name type="scientific">Stenotrophomonas acidaminiphila</name>
    <dbReference type="NCBI Taxonomy" id="128780"/>
    <lineage>
        <taxon>Bacteria</taxon>
        <taxon>Pseudomonadati</taxon>
        <taxon>Pseudomonadota</taxon>
        <taxon>Gammaproteobacteria</taxon>
        <taxon>Lysobacterales</taxon>
        <taxon>Lysobacteraceae</taxon>
        <taxon>Stenotrophomonas</taxon>
    </lineage>
</organism>
<keyword evidence="1" id="KW-0378">Hydrolase</keyword>
<dbReference type="AlphaFoldDB" id="A0A0S1B3X3"/>